<feature type="compositionally biased region" description="Basic and acidic residues" evidence="3">
    <location>
        <begin position="195"/>
        <end position="212"/>
    </location>
</feature>
<name>A0AAV9II66_9RHOD</name>
<dbReference type="EMBL" id="JANCYU010000047">
    <property type="protein sequence ID" value="KAK4527088.1"/>
    <property type="molecule type" value="Genomic_DNA"/>
</dbReference>
<evidence type="ECO:0000256" key="2">
    <source>
        <dbReference type="ARBA" id="ARBA00021553"/>
    </source>
</evidence>
<dbReference type="SUPFAM" id="SSF109859">
    <property type="entry name" value="NblA-like"/>
    <property type="match status" value="1"/>
</dbReference>
<keyword evidence="5" id="KW-1185">Reference proteome</keyword>
<evidence type="ECO:0000256" key="3">
    <source>
        <dbReference type="SAM" id="MobiDB-lite"/>
    </source>
</evidence>
<comment type="caution">
    <text evidence="4">The sequence shown here is derived from an EMBL/GenBank/DDBJ whole genome shotgun (WGS) entry which is preliminary data.</text>
</comment>
<evidence type="ECO:0000313" key="5">
    <source>
        <dbReference type="Proteomes" id="UP001300502"/>
    </source>
</evidence>
<dbReference type="AlphaFoldDB" id="A0AAV9II66"/>
<accession>A0AAV9II66</accession>
<proteinExistence type="inferred from homology"/>
<evidence type="ECO:0000313" key="4">
    <source>
        <dbReference type="EMBL" id="KAK4527088.1"/>
    </source>
</evidence>
<dbReference type="Gene3D" id="1.10.287.670">
    <property type="entry name" value="Phycobilisome degradation protein NblA"/>
    <property type="match status" value="1"/>
</dbReference>
<evidence type="ECO:0000256" key="1">
    <source>
        <dbReference type="ARBA" id="ARBA00008091"/>
    </source>
</evidence>
<protein>
    <recommendedName>
        <fullName evidence="2">Uncharacterized protein ycf18</fullName>
    </recommendedName>
</protein>
<organism evidence="4 5">
    <name type="scientific">Galdieria yellowstonensis</name>
    <dbReference type="NCBI Taxonomy" id="3028027"/>
    <lineage>
        <taxon>Eukaryota</taxon>
        <taxon>Rhodophyta</taxon>
        <taxon>Bangiophyceae</taxon>
        <taxon>Galdieriales</taxon>
        <taxon>Galdieriaceae</taxon>
        <taxon>Galdieria</taxon>
    </lineage>
</organism>
<gene>
    <name evidence="4" type="ORF">GAYE_SCF34G5010</name>
</gene>
<reference evidence="4 5" key="1">
    <citation type="submission" date="2022-07" db="EMBL/GenBank/DDBJ databases">
        <title>Genome-wide signatures of adaptation to extreme environments.</title>
        <authorList>
            <person name="Cho C.H."/>
            <person name="Yoon H.S."/>
        </authorList>
    </citation>
    <scope>NUCLEOTIDE SEQUENCE [LARGE SCALE GENOMIC DNA]</scope>
    <source>
        <strain evidence="4 5">108.79 E11</strain>
    </source>
</reference>
<dbReference type="InterPro" id="IPR036904">
    <property type="entry name" value="NblA_sf"/>
</dbReference>
<dbReference type="InterPro" id="IPR007574">
    <property type="entry name" value="NblA"/>
</dbReference>
<sequence>MGEPLCFSANFGRDCKTCSTSLIAVKNKMHHSCYPPWRTSGEKPIPKRAVSNSLQTCDQILFRQNFSCPSSSILVSKRRLKKESRSVQMSSFEDVPENLPSTFPTGLTLSQQLLFRRYIEEVKNMSPTQCQAMIVELVKQTMLKDNIMRSLLRQPEVSLTSQLPDPDEFKNWDGDPYDLDISSDMIEPWPGFDPDSLKRRAEQENEKQDKSLFPEWTTESTTEEEEKD</sequence>
<comment type="similarity">
    <text evidence="1">Belongs to the ycf18/nblA family.</text>
</comment>
<dbReference type="Pfam" id="PF04485">
    <property type="entry name" value="NblA"/>
    <property type="match status" value="1"/>
</dbReference>
<feature type="region of interest" description="Disordered" evidence="3">
    <location>
        <begin position="158"/>
        <end position="228"/>
    </location>
</feature>
<dbReference type="Proteomes" id="UP001300502">
    <property type="component" value="Unassembled WGS sequence"/>
</dbReference>